<keyword evidence="1" id="KW-1133">Transmembrane helix</keyword>
<evidence type="ECO:0000256" key="1">
    <source>
        <dbReference type="SAM" id="Phobius"/>
    </source>
</evidence>
<feature type="transmembrane region" description="Helical" evidence="1">
    <location>
        <begin position="170"/>
        <end position="189"/>
    </location>
</feature>
<feature type="transmembrane region" description="Helical" evidence="1">
    <location>
        <begin position="246"/>
        <end position="264"/>
    </location>
</feature>
<proteinExistence type="predicted"/>
<dbReference type="AlphaFoldDB" id="A0A8T0E7H6"/>
<comment type="caution">
    <text evidence="2">The sequence shown here is derived from an EMBL/GenBank/DDBJ whole genome shotgun (WGS) entry which is preliminary data.</text>
</comment>
<feature type="transmembrane region" description="Helical" evidence="1">
    <location>
        <begin position="12"/>
        <end position="37"/>
    </location>
</feature>
<reference evidence="2" key="2">
    <citation type="submission" date="2020-06" db="EMBL/GenBank/DDBJ databases">
        <authorList>
            <person name="Sheffer M."/>
        </authorList>
    </citation>
    <scope>NUCLEOTIDE SEQUENCE</scope>
</reference>
<keyword evidence="3" id="KW-1185">Reference proteome</keyword>
<keyword evidence="1" id="KW-0812">Transmembrane</keyword>
<sequence length="267" mass="30699">MKPSIFCLHKSYRRLVTMLLAIILILPVLLAGIQAYISNESESQFWSFGYKFKEHKYRMAVTFIGDYMHYTVFYEFNLTTALSCCLLIKHCSASLLQFHSRLKRMDFDALIQNGFKILNDYKMLEENVRLLKKALSMPLCFIILSCILNLYSVLSYFLSDRNLVFLTVEYIMHSSMGIVVISSIIICSSDIPESIQNIKETAGTLIEKHQLCTSRRKQDISFLNRLEKKKIIFLSAGGVIDLKKDLLLSIAGNLFTYGLLFINLGKH</sequence>
<keyword evidence="1" id="KW-0472">Membrane</keyword>
<gene>
    <name evidence="2" type="ORF">HNY73_020230</name>
</gene>
<accession>A0A8T0E7H6</accession>
<protein>
    <recommendedName>
        <fullName evidence="4">Gustatory receptor</fullName>
    </recommendedName>
</protein>
<reference evidence="2" key="1">
    <citation type="journal article" date="2020" name="bioRxiv">
        <title>Chromosome-level reference genome of the European wasp spider Argiope bruennichi: a resource for studies on range expansion and evolutionary adaptation.</title>
        <authorList>
            <person name="Sheffer M.M."/>
            <person name="Hoppe A."/>
            <person name="Krehenwinkel H."/>
            <person name="Uhl G."/>
            <person name="Kuss A.W."/>
            <person name="Jensen L."/>
            <person name="Jensen C."/>
            <person name="Gillespie R.G."/>
            <person name="Hoff K.J."/>
            <person name="Prost S."/>
        </authorList>
    </citation>
    <scope>NUCLEOTIDE SEQUENCE</scope>
</reference>
<dbReference type="EMBL" id="JABXBU010002230">
    <property type="protein sequence ID" value="KAF8767246.1"/>
    <property type="molecule type" value="Genomic_DNA"/>
</dbReference>
<evidence type="ECO:0000313" key="2">
    <source>
        <dbReference type="EMBL" id="KAF8767246.1"/>
    </source>
</evidence>
<organism evidence="2 3">
    <name type="scientific">Argiope bruennichi</name>
    <name type="common">Wasp spider</name>
    <name type="synonym">Aranea bruennichi</name>
    <dbReference type="NCBI Taxonomy" id="94029"/>
    <lineage>
        <taxon>Eukaryota</taxon>
        <taxon>Metazoa</taxon>
        <taxon>Ecdysozoa</taxon>
        <taxon>Arthropoda</taxon>
        <taxon>Chelicerata</taxon>
        <taxon>Arachnida</taxon>
        <taxon>Araneae</taxon>
        <taxon>Araneomorphae</taxon>
        <taxon>Entelegynae</taxon>
        <taxon>Araneoidea</taxon>
        <taxon>Araneidae</taxon>
        <taxon>Argiope</taxon>
    </lineage>
</organism>
<evidence type="ECO:0008006" key="4">
    <source>
        <dbReference type="Google" id="ProtNLM"/>
    </source>
</evidence>
<evidence type="ECO:0000313" key="3">
    <source>
        <dbReference type="Proteomes" id="UP000807504"/>
    </source>
</evidence>
<name>A0A8T0E7H6_ARGBR</name>
<dbReference type="Proteomes" id="UP000807504">
    <property type="component" value="Unassembled WGS sequence"/>
</dbReference>
<feature type="transmembrane region" description="Helical" evidence="1">
    <location>
        <begin position="139"/>
        <end position="158"/>
    </location>
</feature>